<accession>E9SG49</accession>
<evidence type="ECO:0000313" key="2">
    <source>
        <dbReference type="Proteomes" id="UP000004259"/>
    </source>
</evidence>
<dbReference type="Gene3D" id="6.20.120.50">
    <property type="match status" value="1"/>
</dbReference>
<comment type="caution">
    <text evidence="1">The sequence shown here is derived from an EMBL/GenBank/DDBJ whole genome shotgun (WGS) entry which is preliminary data.</text>
</comment>
<dbReference type="Proteomes" id="UP000004259">
    <property type="component" value="Unassembled WGS sequence"/>
</dbReference>
<organism evidence="1 2">
    <name type="scientific">Ruminococcus albus 8</name>
    <dbReference type="NCBI Taxonomy" id="246199"/>
    <lineage>
        <taxon>Bacteria</taxon>
        <taxon>Bacillati</taxon>
        <taxon>Bacillota</taxon>
        <taxon>Clostridia</taxon>
        <taxon>Eubacteriales</taxon>
        <taxon>Oscillospiraceae</taxon>
        <taxon>Ruminococcus</taxon>
    </lineage>
</organism>
<name>E9SG49_RUMAL</name>
<dbReference type="STRING" id="246199.CUS_7770"/>
<reference evidence="1 2" key="1">
    <citation type="submission" date="2011-02" db="EMBL/GenBank/DDBJ databases">
        <authorList>
            <person name="Nelson K.E."/>
            <person name="Sutton G."/>
            <person name="Torralba M."/>
            <person name="Durkin S."/>
            <person name="Harkins D."/>
            <person name="Montgomery R."/>
            <person name="Ziemer C."/>
            <person name="Klaassens E."/>
            <person name="Ocuiv P."/>
            <person name="Morrison M."/>
        </authorList>
    </citation>
    <scope>NUCLEOTIDE SEQUENCE [LARGE SCALE GENOMIC DNA]</scope>
    <source>
        <strain evidence="1 2">8</strain>
    </source>
</reference>
<sequence length="71" mass="7964">MIATVDRMEGGYAVCEKENGSMVRLPLDKLPADVRAGDILVYADGAYHIDREAAEERRKKIIALQESLWSK</sequence>
<keyword evidence="2" id="KW-1185">Reference proteome</keyword>
<proteinExistence type="predicted"/>
<gene>
    <name evidence="1" type="ORF">CUS_7770</name>
</gene>
<dbReference type="Pfam" id="PF11213">
    <property type="entry name" value="DUF3006"/>
    <property type="match status" value="1"/>
</dbReference>
<dbReference type="EMBL" id="ADKM02000122">
    <property type="protein sequence ID" value="EGC01869.1"/>
    <property type="molecule type" value="Genomic_DNA"/>
</dbReference>
<protein>
    <recommendedName>
        <fullName evidence="3">DUF3006 domain-containing protein</fullName>
    </recommendedName>
</protein>
<evidence type="ECO:0000313" key="1">
    <source>
        <dbReference type="EMBL" id="EGC01869.1"/>
    </source>
</evidence>
<dbReference type="InterPro" id="IPR021377">
    <property type="entry name" value="DUF3006"/>
</dbReference>
<dbReference type="AlphaFoldDB" id="E9SG49"/>
<evidence type="ECO:0008006" key="3">
    <source>
        <dbReference type="Google" id="ProtNLM"/>
    </source>
</evidence>
<dbReference type="OrthoDB" id="164847at2"/>